<feature type="compositionally biased region" description="Basic and acidic residues" evidence="1">
    <location>
        <begin position="294"/>
        <end position="310"/>
    </location>
</feature>
<feature type="region of interest" description="Disordered" evidence="1">
    <location>
        <begin position="286"/>
        <end position="314"/>
    </location>
</feature>
<dbReference type="eggNOG" id="COG0631">
    <property type="taxonomic scope" value="Bacteria"/>
</dbReference>
<protein>
    <recommendedName>
        <fullName evidence="4">PPM-type phosphatase domain-containing protein</fullName>
    </recommendedName>
</protein>
<dbReference type="InterPro" id="IPR036457">
    <property type="entry name" value="PPM-type-like_dom_sf"/>
</dbReference>
<dbReference type="EMBL" id="ASRX01000005">
    <property type="protein sequence ID" value="EYF08156.1"/>
    <property type="molecule type" value="Genomic_DNA"/>
</dbReference>
<accession>A0A017THT6</accession>
<evidence type="ECO:0000313" key="3">
    <source>
        <dbReference type="Proteomes" id="UP000019678"/>
    </source>
</evidence>
<dbReference type="STRING" id="1192034.CAP_5916"/>
<sequence length="329" mass="34901">MGQRTAVYHQAQEWVHPVEAALSMSFTTLRGAQTLALSVHGLMGQRGPIPTEVVVHAARTHLQQAAQQATLEAARGGTGWSQEAALGAFLADVHRTLLGLSRIRPYWGGLGVEVAAAWFAEGRVAIAHAGNCRVFRLRGGEGAVQLTVDHSLLEDARRSGWPNWEQFAAKEYRNIVVRLLGMEYVPAPPPGTPEADGRAPAAEPRAAVPPWEMRSEAVLPGDVYLLGTSNLEPEAVRACLGAGAGTDAEADSEAALERMLARVVAALAEPPNEVACVAVREGRAGEVPQAGSAGERRGEGDQLPSPEERYAGMGLSADLGQYARIMQEG</sequence>
<dbReference type="SUPFAM" id="SSF81606">
    <property type="entry name" value="PP2C-like"/>
    <property type="match status" value="1"/>
</dbReference>
<evidence type="ECO:0000313" key="2">
    <source>
        <dbReference type="EMBL" id="EYF08156.1"/>
    </source>
</evidence>
<evidence type="ECO:0008006" key="4">
    <source>
        <dbReference type="Google" id="ProtNLM"/>
    </source>
</evidence>
<gene>
    <name evidence="2" type="ORF">CAP_5916</name>
</gene>
<proteinExistence type="predicted"/>
<organism evidence="2 3">
    <name type="scientific">Chondromyces apiculatus DSM 436</name>
    <dbReference type="NCBI Taxonomy" id="1192034"/>
    <lineage>
        <taxon>Bacteria</taxon>
        <taxon>Pseudomonadati</taxon>
        <taxon>Myxococcota</taxon>
        <taxon>Polyangia</taxon>
        <taxon>Polyangiales</taxon>
        <taxon>Polyangiaceae</taxon>
        <taxon>Chondromyces</taxon>
    </lineage>
</organism>
<dbReference type="Proteomes" id="UP000019678">
    <property type="component" value="Unassembled WGS sequence"/>
</dbReference>
<reference evidence="2 3" key="1">
    <citation type="submission" date="2013-05" db="EMBL/GenBank/DDBJ databases">
        <title>Genome assembly of Chondromyces apiculatus DSM 436.</title>
        <authorList>
            <person name="Sharma G."/>
            <person name="Khatri I."/>
            <person name="Kaur C."/>
            <person name="Mayilraj S."/>
            <person name="Subramanian S."/>
        </authorList>
    </citation>
    <scope>NUCLEOTIDE SEQUENCE [LARGE SCALE GENOMIC DNA]</scope>
    <source>
        <strain evidence="2 3">DSM 436</strain>
    </source>
</reference>
<evidence type="ECO:0000256" key="1">
    <source>
        <dbReference type="SAM" id="MobiDB-lite"/>
    </source>
</evidence>
<comment type="caution">
    <text evidence="2">The sequence shown here is derived from an EMBL/GenBank/DDBJ whole genome shotgun (WGS) entry which is preliminary data.</text>
</comment>
<dbReference type="Gene3D" id="3.60.40.10">
    <property type="entry name" value="PPM-type phosphatase domain"/>
    <property type="match status" value="1"/>
</dbReference>
<dbReference type="OrthoDB" id="5496340at2"/>
<dbReference type="AlphaFoldDB" id="A0A017THT6"/>
<name>A0A017THT6_9BACT</name>
<dbReference type="RefSeq" id="WP_044236102.1">
    <property type="nucleotide sequence ID" value="NZ_ASRX01000005.1"/>
</dbReference>
<keyword evidence="3" id="KW-1185">Reference proteome</keyword>